<name>A0ABV2YRB7_9ACTN</name>
<evidence type="ECO:0000256" key="1">
    <source>
        <dbReference type="SAM" id="Coils"/>
    </source>
</evidence>
<reference evidence="2 3" key="1">
    <citation type="submission" date="2024-06" db="EMBL/GenBank/DDBJ databases">
        <title>The Natural Products Discovery Center: Release of the First 8490 Sequenced Strains for Exploring Actinobacteria Biosynthetic Diversity.</title>
        <authorList>
            <person name="Kalkreuter E."/>
            <person name="Kautsar S.A."/>
            <person name="Yang D."/>
            <person name="Bader C.D."/>
            <person name="Teijaro C.N."/>
            <person name="Fluegel L."/>
            <person name="Davis C.M."/>
            <person name="Simpson J.R."/>
            <person name="Lauterbach L."/>
            <person name="Steele A.D."/>
            <person name="Gui C."/>
            <person name="Meng S."/>
            <person name="Li G."/>
            <person name="Viehrig K."/>
            <person name="Ye F."/>
            <person name="Su P."/>
            <person name="Kiefer A.F."/>
            <person name="Nichols A."/>
            <person name="Cepeda A.J."/>
            <person name="Yan W."/>
            <person name="Fan B."/>
            <person name="Jiang Y."/>
            <person name="Adhikari A."/>
            <person name="Zheng C.-J."/>
            <person name="Schuster L."/>
            <person name="Cowan T.M."/>
            <person name="Smanski M.J."/>
            <person name="Chevrette M.G."/>
            <person name="De Carvalho L.P.S."/>
            <person name="Shen B."/>
        </authorList>
    </citation>
    <scope>NUCLEOTIDE SEQUENCE [LARGE SCALE GENOMIC DNA]</scope>
    <source>
        <strain evidence="2 3">NPDC038104</strain>
    </source>
</reference>
<gene>
    <name evidence="2" type="ORF">AB0E65_29255</name>
</gene>
<evidence type="ECO:0000313" key="2">
    <source>
        <dbReference type="EMBL" id="MEU3558263.1"/>
    </source>
</evidence>
<feature type="coiled-coil region" evidence="1">
    <location>
        <begin position="72"/>
        <end position="120"/>
    </location>
</feature>
<evidence type="ECO:0008006" key="4">
    <source>
        <dbReference type="Google" id="ProtNLM"/>
    </source>
</evidence>
<comment type="caution">
    <text evidence="2">The sequence shown here is derived from an EMBL/GenBank/DDBJ whole genome shotgun (WGS) entry which is preliminary data.</text>
</comment>
<protein>
    <recommendedName>
        <fullName evidence="4">TetR family transcriptional regulator</fullName>
    </recommendedName>
</protein>
<keyword evidence="3" id="KW-1185">Reference proteome</keyword>
<accession>A0ABV2YRB7</accession>
<sequence>MTAYSRPLPSRADVRAAVDALTQETGRTPSVLALATRLGLANTTFRRNFPDVCTDLTPTAHAPASANGAVAYTEMKADNARLRRDKRDLAAQLEAAVAAIQRLSVDNDRLRAALHEARAVTPLPRRRESP</sequence>
<keyword evidence="1" id="KW-0175">Coiled coil</keyword>
<dbReference type="RefSeq" id="WP_108957148.1">
    <property type="nucleotide sequence ID" value="NZ_BEVZ01000012.1"/>
</dbReference>
<evidence type="ECO:0000313" key="3">
    <source>
        <dbReference type="Proteomes" id="UP001550850"/>
    </source>
</evidence>
<organism evidence="2 3">
    <name type="scientific">Streptomyces fragilis</name>
    <dbReference type="NCBI Taxonomy" id="67301"/>
    <lineage>
        <taxon>Bacteria</taxon>
        <taxon>Bacillati</taxon>
        <taxon>Actinomycetota</taxon>
        <taxon>Actinomycetes</taxon>
        <taxon>Kitasatosporales</taxon>
        <taxon>Streptomycetaceae</taxon>
        <taxon>Streptomyces</taxon>
    </lineage>
</organism>
<dbReference type="Proteomes" id="UP001550850">
    <property type="component" value="Unassembled WGS sequence"/>
</dbReference>
<dbReference type="EMBL" id="JBEZUR010000092">
    <property type="protein sequence ID" value="MEU3558263.1"/>
    <property type="molecule type" value="Genomic_DNA"/>
</dbReference>
<proteinExistence type="predicted"/>